<gene>
    <name evidence="2" type="ORF">ESB00_04465</name>
</gene>
<feature type="transmembrane region" description="Helical" evidence="1">
    <location>
        <begin position="119"/>
        <end position="135"/>
    </location>
</feature>
<organism evidence="2 3">
    <name type="scientific">Oleiharenicola lentus</name>
    <dbReference type="NCBI Taxonomy" id="2508720"/>
    <lineage>
        <taxon>Bacteria</taxon>
        <taxon>Pseudomonadati</taxon>
        <taxon>Verrucomicrobiota</taxon>
        <taxon>Opitutia</taxon>
        <taxon>Opitutales</taxon>
        <taxon>Opitutaceae</taxon>
        <taxon>Oleiharenicola</taxon>
    </lineage>
</organism>
<dbReference type="EMBL" id="SDHX01000001">
    <property type="protein sequence ID" value="RXK55156.1"/>
    <property type="molecule type" value="Genomic_DNA"/>
</dbReference>
<sequence length="140" mass="16011">MNPESSIPDSLKNLRRTRNKHVLAMLGFAFGLLCTFIGRVLARYEGPWGGRLALALTPFVLVGILALSSRRFYQADELELLINRKALEFAFYAAFFGLFALELFQAAGFVPRFEWTNKRLLVALSFLMISGILWTKRRYD</sequence>
<reference evidence="2 3" key="1">
    <citation type="submission" date="2019-01" db="EMBL/GenBank/DDBJ databases">
        <title>Lacunisphaera sp. strain TWA-58.</title>
        <authorList>
            <person name="Chen W.-M."/>
        </authorList>
    </citation>
    <scope>NUCLEOTIDE SEQUENCE [LARGE SCALE GENOMIC DNA]</scope>
    <source>
        <strain evidence="2 3">TWA-58</strain>
    </source>
</reference>
<accession>A0A4Q1C8I2</accession>
<dbReference type="RefSeq" id="WP_129046522.1">
    <property type="nucleotide sequence ID" value="NZ_SDHX01000001.1"/>
</dbReference>
<comment type="caution">
    <text evidence="2">The sequence shown here is derived from an EMBL/GenBank/DDBJ whole genome shotgun (WGS) entry which is preliminary data.</text>
</comment>
<protein>
    <submittedName>
        <fullName evidence="2">Uncharacterized protein</fullName>
    </submittedName>
</protein>
<proteinExistence type="predicted"/>
<keyword evidence="1" id="KW-0812">Transmembrane</keyword>
<dbReference type="AlphaFoldDB" id="A0A4Q1C8I2"/>
<evidence type="ECO:0000256" key="1">
    <source>
        <dbReference type="SAM" id="Phobius"/>
    </source>
</evidence>
<keyword evidence="1" id="KW-1133">Transmembrane helix</keyword>
<keyword evidence="1" id="KW-0472">Membrane</keyword>
<feature type="transmembrane region" description="Helical" evidence="1">
    <location>
        <begin position="89"/>
        <end position="107"/>
    </location>
</feature>
<feature type="transmembrane region" description="Helical" evidence="1">
    <location>
        <begin position="48"/>
        <end position="68"/>
    </location>
</feature>
<evidence type="ECO:0000313" key="2">
    <source>
        <dbReference type="EMBL" id="RXK55156.1"/>
    </source>
</evidence>
<name>A0A4Q1C8I2_9BACT</name>
<evidence type="ECO:0000313" key="3">
    <source>
        <dbReference type="Proteomes" id="UP000290218"/>
    </source>
</evidence>
<dbReference type="Proteomes" id="UP000290218">
    <property type="component" value="Unassembled WGS sequence"/>
</dbReference>
<keyword evidence="3" id="KW-1185">Reference proteome</keyword>
<feature type="transmembrane region" description="Helical" evidence="1">
    <location>
        <begin position="21"/>
        <end position="42"/>
    </location>
</feature>